<organism evidence="1 2">
    <name type="scientific">Streptomyces flavidovirens</name>
    <dbReference type="NCBI Taxonomy" id="67298"/>
    <lineage>
        <taxon>Bacteria</taxon>
        <taxon>Bacillati</taxon>
        <taxon>Actinomycetota</taxon>
        <taxon>Actinomycetes</taxon>
        <taxon>Kitasatosporales</taxon>
        <taxon>Streptomycetaceae</taxon>
        <taxon>Streptomyces</taxon>
    </lineage>
</organism>
<evidence type="ECO:0000313" key="2">
    <source>
        <dbReference type="Proteomes" id="UP001601976"/>
    </source>
</evidence>
<comment type="caution">
    <text evidence="1">The sequence shown here is derived from an EMBL/GenBank/DDBJ whole genome shotgun (WGS) entry which is preliminary data.</text>
</comment>
<dbReference type="Proteomes" id="UP001601976">
    <property type="component" value="Unassembled WGS sequence"/>
</dbReference>
<evidence type="ECO:0000313" key="1">
    <source>
        <dbReference type="EMBL" id="MFF3340014.1"/>
    </source>
</evidence>
<sequence length="168" mass="18364">MSAAAFNVHERVLPAPVAETGALIDTLATPDDLLWPRGPWPRMSLDNGLTPGSSGGHGPVRYTVTSYVPRQWVRFTFTGPRGFDGFHEYTAHATDDGRSVLRHTLAMKVTGPALLTWPLAYRAFHDAVLEDSLDRAESALTGTVARPARWSPYVRLLRGLTPAGMRAL</sequence>
<reference evidence="1 2" key="1">
    <citation type="submission" date="2024-10" db="EMBL/GenBank/DDBJ databases">
        <title>The Natural Products Discovery Center: Release of the First 8490 Sequenced Strains for Exploring Actinobacteria Biosynthetic Diversity.</title>
        <authorList>
            <person name="Kalkreuter E."/>
            <person name="Kautsar S.A."/>
            <person name="Yang D."/>
            <person name="Bader C.D."/>
            <person name="Teijaro C.N."/>
            <person name="Fluegel L."/>
            <person name="Davis C.M."/>
            <person name="Simpson J.R."/>
            <person name="Lauterbach L."/>
            <person name="Steele A.D."/>
            <person name="Gui C."/>
            <person name="Meng S."/>
            <person name="Li G."/>
            <person name="Viehrig K."/>
            <person name="Ye F."/>
            <person name="Su P."/>
            <person name="Kiefer A.F."/>
            <person name="Nichols A."/>
            <person name="Cepeda A.J."/>
            <person name="Yan W."/>
            <person name="Fan B."/>
            <person name="Jiang Y."/>
            <person name="Adhikari A."/>
            <person name="Zheng C.-J."/>
            <person name="Schuster L."/>
            <person name="Cowan T.M."/>
            <person name="Smanski M.J."/>
            <person name="Chevrette M.G."/>
            <person name="De Carvalho L.P.S."/>
            <person name="Shen B."/>
        </authorList>
    </citation>
    <scope>NUCLEOTIDE SEQUENCE [LARGE SCALE GENOMIC DNA]</scope>
    <source>
        <strain evidence="1 2">NPDC003029</strain>
    </source>
</reference>
<dbReference type="EMBL" id="JBIAPK010000004">
    <property type="protein sequence ID" value="MFF3340014.1"/>
    <property type="molecule type" value="Genomic_DNA"/>
</dbReference>
<dbReference type="SUPFAM" id="SSF55961">
    <property type="entry name" value="Bet v1-like"/>
    <property type="match status" value="1"/>
</dbReference>
<name>A0ABW6REQ6_9ACTN</name>
<keyword evidence="2" id="KW-1185">Reference proteome</keyword>
<gene>
    <name evidence="1" type="ORF">ACFYWW_14950</name>
</gene>
<protein>
    <submittedName>
        <fullName evidence="1">SRPBCC family protein</fullName>
    </submittedName>
</protein>
<accession>A0ABW6REQ6</accession>
<proteinExistence type="predicted"/>
<dbReference type="RefSeq" id="WP_355713972.1">
    <property type="nucleotide sequence ID" value="NZ_JBEXNP010000002.1"/>
</dbReference>